<comment type="caution">
    <text evidence="1">The sequence shown here is derived from an EMBL/GenBank/DDBJ whole genome shotgun (WGS) entry which is preliminary data.</text>
</comment>
<accession>A0A2T4Z7Y5</accession>
<proteinExistence type="predicted"/>
<evidence type="ECO:0000313" key="1">
    <source>
        <dbReference type="EMBL" id="PTM58000.1"/>
    </source>
</evidence>
<name>A0A2T4Z7Y5_9BACL</name>
<evidence type="ECO:0000313" key="2">
    <source>
        <dbReference type="Proteomes" id="UP000241639"/>
    </source>
</evidence>
<dbReference type="Proteomes" id="UP000241639">
    <property type="component" value="Unassembled WGS sequence"/>
</dbReference>
<gene>
    <name evidence="1" type="ORF">C8J48_0572</name>
</gene>
<dbReference type="AlphaFoldDB" id="A0A2T4Z7Y5"/>
<dbReference type="EMBL" id="PZZP01000001">
    <property type="protein sequence ID" value="PTM58000.1"/>
    <property type="molecule type" value="Genomic_DNA"/>
</dbReference>
<protein>
    <submittedName>
        <fullName evidence="1">Uncharacterized protein</fullName>
    </submittedName>
</protein>
<keyword evidence="2" id="KW-1185">Reference proteome</keyword>
<organism evidence="1 2">
    <name type="scientific">Desmospora activa DSM 45169</name>
    <dbReference type="NCBI Taxonomy" id="1121389"/>
    <lineage>
        <taxon>Bacteria</taxon>
        <taxon>Bacillati</taxon>
        <taxon>Bacillota</taxon>
        <taxon>Bacilli</taxon>
        <taxon>Bacillales</taxon>
        <taxon>Thermoactinomycetaceae</taxon>
        <taxon>Desmospora</taxon>
    </lineage>
</organism>
<reference evidence="1 2" key="1">
    <citation type="submission" date="2018-04" db="EMBL/GenBank/DDBJ databases">
        <title>Genomic Encyclopedia of Archaeal and Bacterial Type Strains, Phase II (KMG-II): from individual species to whole genera.</title>
        <authorList>
            <person name="Goeker M."/>
        </authorList>
    </citation>
    <scope>NUCLEOTIDE SEQUENCE [LARGE SCALE GENOMIC DNA]</scope>
    <source>
        <strain evidence="1 2">DSM 45169</strain>
    </source>
</reference>
<sequence>MAGGELLCFLQRNEDSHSEPGLRCTDLLDTPQLGRVYGS</sequence>